<sequence length="83" mass="9427">MREQKPVIILKTQPASVVASDFALEQNASFCHGFKSATDAQLGKSQNTLRGSRNGRYDWQKTIRRYGDLPGPLCIKHCYWLID</sequence>
<dbReference type="EMBL" id="BLXT01005500">
    <property type="protein sequence ID" value="GFO23055.1"/>
    <property type="molecule type" value="Genomic_DNA"/>
</dbReference>
<name>A0AAV4BVC4_9GAST</name>
<dbReference type="Proteomes" id="UP000735302">
    <property type="component" value="Unassembled WGS sequence"/>
</dbReference>
<comment type="caution">
    <text evidence="1">The sequence shown here is derived from an EMBL/GenBank/DDBJ whole genome shotgun (WGS) entry which is preliminary data.</text>
</comment>
<evidence type="ECO:0000313" key="2">
    <source>
        <dbReference type="Proteomes" id="UP000735302"/>
    </source>
</evidence>
<organism evidence="1 2">
    <name type="scientific">Plakobranchus ocellatus</name>
    <dbReference type="NCBI Taxonomy" id="259542"/>
    <lineage>
        <taxon>Eukaryota</taxon>
        <taxon>Metazoa</taxon>
        <taxon>Spiralia</taxon>
        <taxon>Lophotrochozoa</taxon>
        <taxon>Mollusca</taxon>
        <taxon>Gastropoda</taxon>
        <taxon>Heterobranchia</taxon>
        <taxon>Euthyneura</taxon>
        <taxon>Panpulmonata</taxon>
        <taxon>Sacoglossa</taxon>
        <taxon>Placobranchoidea</taxon>
        <taxon>Plakobranchidae</taxon>
        <taxon>Plakobranchus</taxon>
    </lineage>
</organism>
<evidence type="ECO:0000313" key="1">
    <source>
        <dbReference type="EMBL" id="GFO23055.1"/>
    </source>
</evidence>
<protein>
    <submittedName>
        <fullName evidence="1">Uncharacterized protein</fullName>
    </submittedName>
</protein>
<gene>
    <name evidence="1" type="ORF">PoB_004956000</name>
</gene>
<proteinExistence type="predicted"/>
<accession>A0AAV4BVC4</accession>
<keyword evidence="2" id="KW-1185">Reference proteome</keyword>
<dbReference type="AlphaFoldDB" id="A0AAV4BVC4"/>
<reference evidence="1 2" key="1">
    <citation type="journal article" date="2021" name="Elife">
        <title>Chloroplast acquisition without the gene transfer in kleptoplastic sea slugs, Plakobranchus ocellatus.</title>
        <authorList>
            <person name="Maeda T."/>
            <person name="Takahashi S."/>
            <person name="Yoshida T."/>
            <person name="Shimamura S."/>
            <person name="Takaki Y."/>
            <person name="Nagai Y."/>
            <person name="Toyoda A."/>
            <person name="Suzuki Y."/>
            <person name="Arimoto A."/>
            <person name="Ishii H."/>
            <person name="Satoh N."/>
            <person name="Nishiyama T."/>
            <person name="Hasebe M."/>
            <person name="Maruyama T."/>
            <person name="Minagawa J."/>
            <person name="Obokata J."/>
            <person name="Shigenobu S."/>
        </authorList>
    </citation>
    <scope>NUCLEOTIDE SEQUENCE [LARGE SCALE GENOMIC DNA]</scope>
</reference>